<sequence>MNVIDPKTLPSPAADYFALRDEAYAAVEQLANERWTDYNAHDPGITLLEHLADALAEIGYRGEFDVADLLTDAGGGIDYRQPFFTARHIFTNAPITNDDYRRLLIDNLGLSNAWLICKSCACGPPVYPECKDGELTFAPRWRIRPERRATDHEGPVLIKGFTDVLLQFAPDTELGNLNTDRVDGQLLLPNGGAPPVPIDAELRFPEWRDLSPEAYRLVTGADAELTNWTIDRFSRDRTLAKGVDADDLRRGLRDIFFLDLSLEFTVDTQTVALTLPAVTLRLWQRGSLPPGTDGSVIENLLAAGDLVHTYHRKLRARAEKLAAAETLLHDNRKVGEDFCRFDRVRAEDVAVCADLHLSPTADVEAVLAHFYRTLELLLNPIVPFRTLREMEAAGYRSEDIFDGPALQQGFVLQDDLDASVLRSRIYVSDLINELMDIEGVAAIEKLRFTVYDAEGRPTVTEDLWCFPVSPGHYPALYIPGSGVSIYKDGLPLQPRGSELRAILNQLRAADRAMALPVSQLDYPVPTGRHRGTPTYLPVQHTLPETYGIGAAGLPEQATDRRRAQARQLAAYLIPLELITASTAEQLTHFGELFSTDEGIDRTYRRPDLFSAGKPLEDLQDLLADPVNFQDILGDLLEREEEFLDRRNRFLDHLLARFGERMQDYTLLIHDQGTRRAYGPDKLIQDKIRFLRFLPEISGRRGAGINYRLGEKVCGYRNRSGLGERLRRLLGMEDVRAYFTLDIQRTPDGWSVSYTLTHPDDGTLLIDDEAVPDTYVTAQTAEAAAWAAIEARIEAAVDVNDELGDFLTERLANERLFVVEHVLLRPKFPGDALLDVCLAADCNHRGMEDPYSFRITYLLPAEAAPYSEDIELRRYADRLIRRETPVYLLPKLCWISDAKGESEYSPEELDELLQSCRCPVPDELARQLSRFEAAWCPWLTANAAFAWPELNDELEAHVQDWLPETATLAQARLLLGYFGEVYRLHVSELVDTDADVPTAASTLMDDVWPDFIDSLDLIATRDPGLYAAWGLPDDPRLDELRDLLEGFYTDWLEVSVRLRRLLLVFQSLRSAYPTATLHDCDDGDDENPVRLDQTTLGTL</sequence>
<comment type="caution">
    <text evidence="1">The sequence shown here is derived from an EMBL/GenBank/DDBJ whole genome shotgun (WGS) entry which is preliminary data.</text>
</comment>
<gene>
    <name evidence="1" type="ORF">CLV84_0876</name>
</gene>
<keyword evidence="2" id="KW-1185">Reference proteome</keyword>
<dbReference type="Proteomes" id="UP000237662">
    <property type="component" value="Unassembled WGS sequence"/>
</dbReference>
<accession>A0A2S6I8T4</accession>
<reference evidence="1 2" key="1">
    <citation type="submission" date="2018-02" db="EMBL/GenBank/DDBJ databases">
        <title>Genomic Encyclopedia of Archaeal and Bacterial Type Strains, Phase II (KMG-II): from individual species to whole genera.</title>
        <authorList>
            <person name="Goeker M."/>
        </authorList>
    </citation>
    <scope>NUCLEOTIDE SEQUENCE [LARGE SCALE GENOMIC DNA]</scope>
    <source>
        <strain evidence="1 2">DSM 29526</strain>
    </source>
</reference>
<dbReference type="AlphaFoldDB" id="A0A2S6I8T4"/>
<protein>
    <submittedName>
        <fullName evidence="1">Uncharacterized protein</fullName>
    </submittedName>
</protein>
<evidence type="ECO:0000313" key="2">
    <source>
        <dbReference type="Proteomes" id="UP000237662"/>
    </source>
</evidence>
<name>A0A2S6I8T4_9BACT</name>
<dbReference type="OrthoDB" id="8263000at2"/>
<dbReference type="RefSeq" id="WP_104418496.1">
    <property type="nucleotide sequence ID" value="NZ_PTJC01000005.1"/>
</dbReference>
<organism evidence="1 2">
    <name type="scientific">Neolewinella xylanilytica</name>
    <dbReference type="NCBI Taxonomy" id="1514080"/>
    <lineage>
        <taxon>Bacteria</taxon>
        <taxon>Pseudomonadati</taxon>
        <taxon>Bacteroidota</taxon>
        <taxon>Saprospiria</taxon>
        <taxon>Saprospirales</taxon>
        <taxon>Lewinellaceae</taxon>
        <taxon>Neolewinella</taxon>
    </lineage>
</organism>
<dbReference type="EMBL" id="PTJC01000005">
    <property type="protein sequence ID" value="PPK87917.1"/>
    <property type="molecule type" value="Genomic_DNA"/>
</dbReference>
<proteinExistence type="predicted"/>
<evidence type="ECO:0000313" key="1">
    <source>
        <dbReference type="EMBL" id="PPK87917.1"/>
    </source>
</evidence>